<dbReference type="Proteomes" id="UP000019474">
    <property type="component" value="Unassembled WGS sequence"/>
</dbReference>
<evidence type="ECO:0000313" key="2">
    <source>
        <dbReference type="EMBL" id="ETO39958.1"/>
    </source>
</evidence>
<dbReference type="EMBL" id="ALXG01000045">
    <property type="protein sequence ID" value="ETO39958.1"/>
    <property type="molecule type" value="Genomic_DNA"/>
</dbReference>
<organism evidence="2 3">
    <name type="scientific">Fructilactobacillus florum 8D</name>
    <dbReference type="NCBI Taxonomy" id="1221538"/>
    <lineage>
        <taxon>Bacteria</taxon>
        <taxon>Bacillati</taxon>
        <taxon>Bacillota</taxon>
        <taxon>Bacilli</taxon>
        <taxon>Lactobacillales</taxon>
        <taxon>Lactobacillaceae</taxon>
        <taxon>Fructilactobacillus</taxon>
    </lineage>
</organism>
<feature type="region of interest" description="Disordered" evidence="1">
    <location>
        <begin position="1"/>
        <end position="21"/>
    </location>
</feature>
<accession>W9ECX0</accession>
<proteinExistence type="predicted"/>
<name>W9ECX0_9LACO</name>
<dbReference type="AlphaFoldDB" id="W9ECX0"/>
<feature type="compositionally biased region" description="Basic and acidic residues" evidence="1">
    <location>
        <begin position="1"/>
        <end position="10"/>
    </location>
</feature>
<evidence type="ECO:0000256" key="1">
    <source>
        <dbReference type="SAM" id="MobiDB-lite"/>
    </source>
</evidence>
<reference evidence="2 3" key="1">
    <citation type="submission" date="2012-08" db="EMBL/GenBank/DDBJ databases">
        <title>Genome sequencing of Lactobacillus florum 8D.</title>
        <authorList>
            <person name="Kim E.B."/>
            <person name="Marco M.L."/>
        </authorList>
    </citation>
    <scope>NUCLEOTIDE SEQUENCE [LARGE SCALE GENOMIC DNA]</scope>
    <source>
        <strain evidence="2 3">8D</strain>
    </source>
</reference>
<gene>
    <name evidence="2" type="ORF">B808_1066</name>
</gene>
<keyword evidence="3" id="KW-1185">Reference proteome</keyword>
<sequence>MWLENKERSENQQLLGVHEKSQPASRLGYIGIIGGENIGRFA</sequence>
<evidence type="ECO:0000313" key="3">
    <source>
        <dbReference type="Proteomes" id="UP000019474"/>
    </source>
</evidence>
<comment type="caution">
    <text evidence="2">The sequence shown here is derived from an EMBL/GenBank/DDBJ whole genome shotgun (WGS) entry which is preliminary data.</text>
</comment>
<dbReference type="PATRIC" id="fig|1221538.3.peg.1071"/>
<protein>
    <submittedName>
        <fullName evidence="2">Uncharacterized protein</fullName>
    </submittedName>
</protein>